<evidence type="ECO:0000256" key="15">
    <source>
        <dbReference type="ARBA" id="ARBA00023136"/>
    </source>
</evidence>
<evidence type="ECO:0000256" key="2">
    <source>
        <dbReference type="ARBA" id="ARBA00004305"/>
    </source>
</evidence>
<dbReference type="PIRSF" id="PIRSF038895">
    <property type="entry name" value="FPGS"/>
    <property type="match status" value="1"/>
</dbReference>
<evidence type="ECO:0000256" key="12">
    <source>
        <dbReference type="ARBA" id="ARBA00022840"/>
    </source>
</evidence>
<dbReference type="GO" id="GO:0005524">
    <property type="term" value="F:ATP binding"/>
    <property type="evidence" value="ECO:0007669"/>
    <property type="project" value="UniProtKB-KW"/>
</dbReference>
<dbReference type="NCBIfam" id="TIGR01499">
    <property type="entry name" value="folC"/>
    <property type="match status" value="1"/>
</dbReference>
<keyword evidence="12 18" id="KW-0067">ATP-binding</keyword>
<evidence type="ECO:0000256" key="4">
    <source>
        <dbReference type="ARBA" id="ARBA00005150"/>
    </source>
</evidence>
<evidence type="ECO:0000256" key="5">
    <source>
        <dbReference type="ARBA" id="ARBA00008276"/>
    </source>
</evidence>
<dbReference type="GO" id="GO:0004326">
    <property type="term" value="F:tetrahydrofolylpolyglutamate synthase activity"/>
    <property type="evidence" value="ECO:0007669"/>
    <property type="project" value="UniProtKB-EC"/>
</dbReference>
<keyword evidence="15" id="KW-0472">Membrane</keyword>
<dbReference type="InterPro" id="IPR036565">
    <property type="entry name" value="Mur-like_cat_sf"/>
</dbReference>
<keyword evidence="8 17" id="KW-0436">Ligase</keyword>
<dbReference type="PROSITE" id="PS01012">
    <property type="entry name" value="FOLYLPOLYGLU_SYNT_2"/>
    <property type="match status" value="1"/>
</dbReference>
<dbReference type="InterPro" id="IPR001645">
    <property type="entry name" value="Folylpolyglutamate_synth"/>
</dbReference>
<evidence type="ECO:0000256" key="7">
    <source>
        <dbReference type="ARBA" id="ARBA00022563"/>
    </source>
</evidence>
<evidence type="ECO:0000256" key="19">
    <source>
        <dbReference type="PIRSR" id="PIRSR038895-2"/>
    </source>
</evidence>
<sequence length="503" mass="55112">MATRTYEEAITKLNTLQSNFATLEAARRVGGVNEYAIAETEEYLARIGYSPSDLNRLNVIHVTGTKGKGSTCAFATSILQQAKPNWNIGLYTSPHLVAVRERIRVNGVPISEEQFTKYFFEVWDRLEANDKRARPTTPPKPMYFKYLTLVAFHAFLSLKVDATILEVGVGGLLDCTNVVPKPIVTGVTALGYDHVAVLGKTLREIAFQKGGIYKPGVPAFSVPQPPEALESVKKQAIDRQASSFTVTPSLPALSSLRLGLAGKHQVQNATLAVYLCHAFLQSVDKNATRPPIEPQLPQDFVKGLENAKWPGRCQKIKDPKHELITWCLDGAHTTESLTCCAEWYINPEVALQDRSATRVLIFNCTNGRTGEEFLSQILATIHSQLTLLQEDPSAHGVGWFNHVIFCTNVTYSDGASKGDLHNNTVDHKNLEQLGTQHALADAWAKLVPEFNRDHIHVLPSIQHAVELVHILVTPATPAQVLVTGSLHLVGGVIEAAGLSEVAL</sequence>
<dbReference type="GO" id="GO:0006730">
    <property type="term" value="P:one-carbon metabolic process"/>
    <property type="evidence" value="ECO:0007669"/>
    <property type="project" value="UniProtKB-KW"/>
</dbReference>
<evidence type="ECO:0000256" key="13">
    <source>
        <dbReference type="ARBA" id="ARBA00022842"/>
    </source>
</evidence>
<evidence type="ECO:0000256" key="16">
    <source>
        <dbReference type="ARBA" id="ARBA00047493"/>
    </source>
</evidence>
<organism evidence="20 21">
    <name type="scientific">Sistotremastrum suecicum HHB10207 ss-3</name>
    <dbReference type="NCBI Taxonomy" id="1314776"/>
    <lineage>
        <taxon>Eukaryota</taxon>
        <taxon>Fungi</taxon>
        <taxon>Dikarya</taxon>
        <taxon>Basidiomycota</taxon>
        <taxon>Agaricomycotina</taxon>
        <taxon>Agaricomycetes</taxon>
        <taxon>Sistotremastrales</taxon>
        <taxon>Sistotremastraceae</taxon>
        <taxon>Sistotremastrum</taxon>
    </lineage>
</organism>
<dbReference type="STRING" id="1314776.A0A166HND9"/>
<dbReference type="EC" id="6.3.2.17" evidence="17"/>
<proteinExistence type="inferred from homology"/>
<keyword evidence="21" id="KW-1185">Reference proteome</keyword>
<keyword evidence="14" id="KW-0496">Mitochondrion</keyword>
<dbReference type="InterPro" id="IPR036615">
    <property type="entry name" value="Mur_ligase_C_dom_sf"/>
</dbReference>
<keyword evidence="13 19" id="KW-0460">Magnesium</keyword>
<dbReference type="Proteomes" id="UP000076798">
    <property type="component" value="Unassembled WGS sequence"/>
</dbReference>
<evidence type="ECO:0000256" key="9">
    <source>
        <dbReference type="ARBA" id="ARBA00022723"/>
    </source>
</evidence>
<evidence type="ECO:0000256" key="3">
    <source>
        <dbReference type="ARBA" id="ARBA00004496"/>
    </source>
</evidence>
<feature type="binding site" evidence="19">
    <location>
        <position position="194"/>
    </location>
    <ligand>
        <name>Mg(2+)</name>
        <dbReference type="ChEBI" id="CHEBI:18420"/>
        <label>1</label>
    </ligand>
</feature>
<dbReference type="GO" id="GO:0005743">
    <property type="term" value="C:mitochondrial inner membrane"/>
    <property type="evidence" value="ECO:0007669"/>
    <property type="project" value="UniProtKB-SubCell"/>
</dbReference>
<dbReference type="SUPFAM" id="SSF53623">
    <property type="entry name" value="MurD-like peptide ligases, catalytic domain"/>
    <property type="match status" value="1"/>
</dbReference>
<comment type="catalytic activity">
    <reaction evidence="16 17">
        <text>(6S)-5,6,7,8-tetrahydrofolyl-(gamma-L-Glu)(n) + L-glutamate + ATP = (6S)-5,6,7,8-tetrahydrofolyl-(gamma-L-Glu)(n+1) + ADP + phosphate + H(+)</text>
        <dbReference type="Rhea" id="RHEA:10580"/>
        <dbReference type="Rhea" id="RHEA-COMP:14738"/>
        <dbReference type="Rhea" id="RHEA-COMP:14740"/>
        <dbReference type="ChEBI" id="CHEBI:15378"/>
        <dbReference type="ChEBI" id="CHEBI:29985"/>
        <dbReference type="ChEBI" id="CHEBI:30616"/>
        <dbReference type="ChEBI" id="CHEBI:43474"/>
        <dbReference type="ChEBI" id="CHEBI:141005"/>
        <dbReference type="ChEBI" id="CHEBI:456216"/>
        <dbReference type="EC" id="6.3.2.17"/>
    </reaction>
</comment>
<dbReference type="Gene3D" id="3.40.1190.10">
    <property type="entry name" value="Mur-like, catalytic domain"/>
    <property type="match status" value="1"/>
</dbReference>
<evidence type="ECO:0000256" key="11">
    <source>
        <dbReference type="ARBA" id="ARBA00022792"/>
    </source>
</evidence>
<name>A0A166HND9_9AGAM</name>
<dbReference type="PANTHER" id="PTHR11136">
    <property type="entry name" value="FOLYLPOLYGLUTAMATE SYNTHASE-RELATED"/>
    <property type="match status" value="1"/>
</dbReference>
<dbReference type="EMBL" id="KV428010">
    <property type="protein sequence ID" value="KZT42901.1"/>
    <property type="molecule type" value="Genomic_DNA"/>
</dbReference>
<dbReference type="PANTHER" id="PTHR11136:SF5">
    <property type="entry name" value="FOLYLPOLYGLUTAMATE SYNTHASE, MITOCHONDRIAL"/>
    <property type="match status" value="1"/>
</dbReference>
<protein>
    <recommendedName>
        <fullName evidence="17">Folylpolyglutamate synthase</fullName>
        <ecNumber evidence="17">6.3.2.17</ecNumber>
    </recommendedName>
    <alternativeName>
        <fullName evidence="17">Folylpoly-gamma-glutamate synthetase</fullName>
    </alternativeName>
    <alternativeName>
        <fullName evidence="17">Tetrahydrofolylpolyglutamate synthase</fullName>
    </alternativeName>
</protein>
<evidence type="ECO:0000256" key="17">
    <source>
        <dbReference type="PIRNR" id="PIRNR038895"/>
    </source>
</evidence>
<feature type="binding site" evidence="19">
    <location>
        <position position="93"/>
    </location>
    <ligand>
        <name>Mg(2+)</name>
        <dbReference type="ChEBI" id="CHEBI:18420"/>
        <label>1</label>
    </ligand>
</feature>
<gene>
    <name evidence="20" type="ORF">SISSUDRAFT_1040764</name>
</gene>
<dbReference type="Gene3D" id="3.90.190.20">
    <property type="entry name" value="Mur ligase, C-terminal domain"/>
    <property type="match status" value="1"/>
</dbReference>
<comment type="subcellular location">
    <subcellularLocation>
        <location evidence="3">Cytoplasm</location>
    </subcellularLocation>
    <subcellularLocation>
        <location evidence="1">Mitochondrion inner membrane</location>
    </subcellularLocation>
    <subcellularLocation>
        <location evidence="2">Mitochondrion matrix</location>
    </subcellularLocation>
</comment>
<accession>A0A166HND9</accession>
<dbReference type="FunFam" id="3.40.1190.10:FF:000009">
    <property type="entry name" value="Folylpolyglutamate synthase"/>
    <property type="match status" value="1"/>
</dbReference>
<comment type="pathway">
    <text evidence="4 17">Cofactor biosynthesis; tetrahydrofolylpolyglutamate biosynthesis.</text>
</comment>
<evidence type="ECO:0000256" key="18">
    <source>
        <dbReference type="PIRSR" id="PIRSR038895-1"/>
    </source>
</evidence>
<comment type="function">
    <text evidence="17">Catalyzes conversion of folates to polyglutamate derivatives allowing concentration of folate compounds in the cell and the intracellular retention of these cofactors, which are important substrates for most of the folate-dependent enzymes that are involved in one-carbon transfer reactions involved in purine, pyrimidine and amino acid synthesis.</text>
</comment>
<evidence type="ECO:0000256" key="14">
    <source>
        <dbReference type="ARBA" id="ARBA00023128"/>
    </source>
</evidence>
<evidence type="ECO:0000256" key="1">
    <source>
        <dbReference type="ARBA" id="ARBA00004273"/>
    </source>
</evidence>
<keyword evidence="7 17" id="KW-0554">One-carbon metabolism</keyword>
<dbReference type="GO" id="GO:0005759">
    <property type="term" value="C:mitochondrial matrix"/>
    <property type="evidence" value="ECO:0007669"/>
    <property type="project" value="UniProtKB-SubCell"/>
</dbReference>
<comment type="cofactor">
    <cofactor evidence="17">
        <name>a monovalent cation</name>
        <dbReference type="ChEBI" id="CHEBI:60242"/>
    </cofactor>
    <text evidence="17">A monovalent cation.</text>
</comment>
<feature type="binding site" evidence="18">
    <location>
        <position position="329"/>
    </location>
    <ligand>
        <name>ATP</name>
        <dbReference type="ChEBI" id="CHEBI:30616"/>
    </ligand>
</feature>
<reference evidence="20 21" key="1">
    <citation type="journal article" date="2016" name="Mol. Biol. Evol.">
        <title>Comparative Genomics of Early-Diverging Mushroom-Forming Fungi Provides Insights into the Origins of Lignocellulose Decay Capabilities.</title>
        <authorList>
            <person name="Nagy L.G."/>
            <person name="Riley R."/>
            <person name="Tritt A."/>
            <person name="Adam C."/>
            <person name="Daum C."/>
            <person name="Floudas D."/>
            <person name="Sun H."/>
            <person name="Yadav J.S."/>
            <person name="Pangilinan J."/>
            <person name="Larsson K.H."/>
            <person name="Matsuura K."/>
            <person name="Barry K."/>
            <person name="Labutti K."/>
            <person name="Kuo R."/>
            <person name="Ohm R.A."/>
            <person name="Bhattacharya S.S."/>
            <person name="Shirouzu T."/>
            <person name="Yoshinaga Y."/>
            <person name="Martin F.M."/>
            <person name="Grigoriev I.V."/>
            <person name="Hibbett D.S."/>
        </authorList>
    </citation>
    <scope>NUCLEOTIDE SEQUENCE [LARGE SCALE GENOMIC DNA]</scope>
    <source>
        <strain evidence="20 21">HHB10207 ss-3</strain>
    </source>
</reference>
<dbReference type="GO" id="GO:0005829">
    <property type="term" value="C:cytosol"/>
    <property type="evidence" value="ECO:0007669"/>
    <property type="project" value="TreeGrafter"/>
</dbReference>
<dbReference type="InterPro" id="IPR023600">
    <property type="entry name" value="Folylpolyglutamate_synth_euk"/>
</dbReference>
<keyword evidence="11" id="KW-0999">Mitochondrion inner membrane</keyword>
<keyword evidence="9 19" id="KW-0479">Metal-binding</keyword>
<dbReference type="UniPathway" id="UPA00850"/>
<dbReference type="InterPro" id="IPR018109">
    <property type="entry name" value="Folylpolyglutamate_synth_CS"/>
</dbReference>
<feature type="binding site" evidence="18">
    <location>
        <position position="312"/>
    </location>
    <ligand>
        <name>ATP</name>
        <dbReference type="ChEBI" id="CHEBI:30616"/>
    </ligand>
</feature>
<dbReference type="GO" id="GO:0046872">
    <property type="term" value="F:metal ion binding"/>
    <property type="evidence" value="ECO:0007669"/>
    <property type="project" value="UniProtKB-KW"/>
</dbReference>
<evidence type="ECO:0000256" key="6">
    <source>
        <dbReference type="ARBA" id="ARBA00022490"/>
    </source>
</evidence>
<feature type="binding site" evidence="19">
    <location>
        <position position="166"/>
    </location>
    <ligand>
        <name>Mg(2+)</name>
        <dbReference type="ChEBI" id="CHEBI:18420"/>
        <label>1</label>
    </ligand>
</feature>
<evidence type="ECO:0000256" key="10">
    <source>
        <dbReference type="ARBA" id="ARBA00022741"/>
    </source>
</evidence>
<evidence type="ECO:0000313" key="21">
    <source>
        <dbReference type="Proteomes" id="UP000076798"/>
    </source>
</evidence>
<evidence type="ECO:0000313" key="20">
    <source>
        <dbReference type="EMBL" id="KZT42901.1"/>
    </source>
</evidence>
<keyword evidence="6" id="KW-0963">Cytoplasm</keyword>
<keyword evidence="10 18" id="KW-0547">Nucleotide-binding</keyword>
<dbReference type="AlphaFoldDB" id="A0A166HND9"/>
<dbReference type="OrthoDB" id="5212574at2759"/>
<evidence type="ECO:0000256" key="8">
    <source>
        <dbReference type="ARBA" id="ARBA00022598"/>
    </source>
</evidence>
<comment type="similarity">
    <text evidence="5 17">Belongs to the folylpolyglutamate synthase family.</text>
</comment>
<dbReference type="SUPFAM" id="SSF53244">
    <property type="entry name" value="MurD-like peptide ligases, peptide-binding domain"/>
    <property type="match status" value="1"/>
</dbReference>